<dbReference type="InterPro" id="IPR014789">
    <property type="entry name" value="PolyA-riboNase_RNA-binding"/>
</dbReference>
<dbReference type="EMBL" id="GL732689">
    <property type="protein sequence ID" value="EFX66955.1"/>
    <property type="molecule type" value="Genomic_DNA"/>
</dbReference>
<sequence>MDVTKSNFRSVLEGIDDELEKASFIAIDTEFTGLNDGGSNKLSSLDTPAERYKKVLNGSSEFLVVQFGLSIFTFEKKVSKYVNKTYNFYVFPHTSMGGLCDKKFMSQASSLSFLATQGFDFNKLIKEGIPYLNLLEEEKVKLKLEKRNKFSNVDSKVPCHNNEISEIPPDQKGYVDHIVSKVTTFFESNGNDEEKSPAILEFQCSSLQSELIFSHVRTRYPNLLFVSAKKTCGGCTVTVKKAASSCNLEKESVDKKSLPAAEKPRIEDYMGFSEVVRKITNSGKLVVGHNMLLDLCHILGQFCEPLPEDYEEFKAMTNTFFPRVIDTKVMATTKPFRDLLPNSALGPLLKALLKAPFRNTEIVTAKDFPSYKDDSLKEHEAGYDAFVTGRCLIALTNYLGKLFYASHKAAAVHESSLIAPFYQKIYMMMVTDIPYMTLSGPDLEPSREHIFYVTFPKSWKLHDIFHLFSVHGTVRVDWTGDTSAFVTLHRKENCHFVLSAMNESTLPVGCSVISYETYVNSKHKNVASSQAAEVQEQEPPRKRSGPVMHSNSSALPSPKKSRRDSENPKLNKTQFAVSADWD</sequence>
<dbReference type="KEGG" id="dpx:DAPPUDRAFT_203845"/>
<dbReference type="GO" id="GO:1990432">
    <property type="term" value="P:siRNA 3'-end processing"/>
    <property type="evidence" value="ECO:0000318"/>
    <property type="project" value="GO_Central"/>
</dbReference>
<dbReference type="Pfam" id="PF04857">
    <property type="entry name" value="CAF1"/>
    <property type="match status" value="1"/>
</dbReference>
<evidence type="ECO:0000259" key="3">
    <source>
        <dbReference type="Pfam" id="PF08675"/>
    </source>
</evidence>
<comment type="similarity">
    <text evidence="1">Belongs to the CAF1 family.</text>
</comment>
<evidence type="ECO:0000313" key="5">
    <source>
        <dbReference type="Proteomes" id="UP000000305"/>
    </source>
</evidence>
<organism evidence="4 5">
    <name type="scientific">Daphnia pulex</name>
    <name type="common">Water flea</name>
    <dbReference type="NCBI Taxonomy" id="6669"/>
    <lineage>
        <taxon>Eukaryota</taxon>
        <taxon>Metazoa</taxon>
        <taxon>Ecdysozoa</taxon>
        <taxon>Arthropoda</taxon>
        <taxon>Crustacea</taxon>
        <taxon>Branchiopoda</taxon>
        <taxon>Diplostraca</taxon>
        <taxon>Cladocera</taxon>
        <taxon>Anomopoda</taxon>
        <taxon>Daphniidae</taxon>
        <taxon>Daphnia</taxon>
    </lineage>
</organism>
<dbReference type="GO" id="GO:0000175">
    <property type="term" value="F:3'-5'-RNA exonuclease activity"/>
    <property type="evidence" value="ECO:0000318"/>
    <property type="project" value="GO_Central"/>
</dbReference>
<dbReference type="GO" id="GO:0003723">
    <property type="term" value="F:RNA binding"/>
    <property type="evidence" value="ECO:0000318"/>
    <property type="project" value="GO_Central"/>
</dbReference>
<name>E9HMS2_DAPPU</name>
<protein>
    <recommendedName>
        <fullName evidence="3">Poly(A)-specific ribonuclease RNA-binding domain-containing protein</fullName>
    </recommendedName>
</protein>
<dbReference type="SUPFAM" id="SSF53098">
    <property type="entry name" value="Ribonuclease H-like"/>
    <property type="match status" value="1"/>
</dbReference>
<reference evidence="4 5" key="1">
    <citation type="journal article" date="2011" name="Science">
        <title>The ecoresponsive genome of Daphnia pulex.</title>
        <authorList>
            <person name="Colbourne J.K."/>
            <person name="Pfrender M.E."/>
            <person name="Gilbert D."/>
            <person name="Thomas W.K."/>
            <person name="Tucker A."/>
            <person name="Oakley T.H."/>
            <person name="Tokishita S."/>
            <person name="Aerts A."/>
            <person name="Arnold G.J."/>
            <person name="Basu M.K."/>
            <person name="Bauer D.J."/>
            <person name="Caceres C.E."/>
            <person name="Carmel L."/>
            <person name="Casola C."/>
            <person name="Choi J.H."/>
            <person name="Detter J.C."/>
            <person name="Dong Q."/>
            <person name="Dusheyko S."/>
            <person name="Eads B.D."/>
            <person name="Frohlich T."/>
            <person name="Geiler-Samerotte K.A."/>
            <person name="Gerlach D."/>
            <person name="Hatcher P."/>
            <person name="Jogdeo S."/>
            <person name="Krijgsveld J."/>
            <person name="Kriventseva E.V."/>
            <person name="Kultz D."/>
            <person name="Laforsch C."/>
            <person name="Lindquist E."/>
            <person name="Lopez J."/>
            <person name="Manak J.R."/>
            <person name="Muller J."/>
            <person name="Pangilinan J."/>
            <person name="Patwardhan R.P."/>
            <person name="Pitluck S."/>
            <person name="Pritham E.J."/>
            <person name="Rechtsteiner A."/>
            <person name="Rho M."/>
            <person name="Rogozin I.B."/>
            <person name="Sakarya O."/>
            <person name="Salamov A."/>
            <person name="Schaack S."/>
            <person name="Shapiro H."/>
            <person name="Shiga Y."/>
            <person name="Skalitzky C."/>
            <person name="Smith Z."/>
            <person name="Souvorov A."/>
            <person name="Sung W."/>
            <person name="Tang Z."/>
            <person name="Tsuchiya D."/>
            <person name="Tu H."/>
            <person name="Vos H."/>
            <person name="Wang M."/>
            <person name="Wolf Y.I."/>
            <person name="Yamagata H."/>
            <person name="Yamada T."/>
            <person name="Ye Y."/>
            <person name="Shaw J.R."/>
            <person name="Andrews J."/>
            <person name="Crease T.J."/>
            <person name="Tang H."/>
            <person name="Lucas S.M."/>
            <person name="Robertson H.M."/>
            <person name="Bork P."/>
            <person name="Koonin E.V."/>
            <person name="Zdobnov E.M."/>
            <person name="Grigoriev I.V."/>
            <person name="Lynch M."/>
            <person name="Boore J.L."/>
        </authorList>
    </citation>
    <scope>NUCLEOTIDE SEQUENCE [LARGE SCALE GENOMIC DNA]</scope>
</reference>
<dbReference type="GO" id="GO:1990431">
    <property type="term" value="P:priRNA 3'-end processing"/>
    <property type="evidence" value="ECO:0000318"/>
    <property type="project" value="GO_Central"/>
</dbReference>
<dbReference type="InParanoid" id="E9HMS2"/>
<dbReference type="GO" id="GO:0000289">
    <property type="term" value="P:nuclear-transcribed mRNA poly(A) tail shortening"/>
    <property type="evidence" value="ECO:0000318"/>
    <property type="project" value="GO_Central"/>
</dbReference>
<dbReference type="PANTHER" id="PTHR15092">
    <property type="entry name" value="POLY A -SPECIFIC RIBONUCLEASE/TARGET OF EGR1, MEMBER 1"/>
    <property type="match status" value="1"/>
</dbReference>
<dbReference type="HOGENOM" id="CLU_018030_1_1_1"/>
<dbReference type="InterPro" id="IPR006941">
    <property type="entry name" value="RNase_CAF1"/>
</dbReference>
<accession>E9HMS2</accession>
<dbReference type="Proteomes" id="UP000000305">
    <property type="component" value="Unassembled WGS sequence"/>
</dbReference>
<dbReference type="GO" id="GO:0004535">
    <property type="term" value="F:poly(A)-specific ribonuclease activity"/>
    <property type="evidence" value="ECO:0007669"/>
    <property type="project" value="InterPro"/>
</dbReference>
<dbReference type="OrthoDB" id="1432093at2759"/>
<dbReference type="InterPro" id="IPR035979">
    <property type="entry name" value="RBD_domain_sf"/>
</dbReference>
<dbReference type="Gene3D" id="3.30.420.10">
    <property type="entry name" value="Ribonuclease H-like superfamily/Ribonuclease H"/>
    <property type="match status" value="2"/>
</dbReference>
<dbReference type="AlphaFoldDB" id="E9HMS2"/>
<dbReference type="SUPFAM" id="SSF54928">
    <property type="entry name" value="RNA-binding domain, RBD"/>
    <property type="match status" value="1"/>
</dbReference>
<dbReference type="FunFam" id="3.30.420.10:FF:000035">
    <property type="entry name" value="Poly(A)-specific ribonuclease PARN"/>
    <property type="match status" value="1"/>
</dbReference>
<dbReference type="InterPro" id="IPR012677">
    <property type="entry name" value="Nucleotide-bd_a/b_plait_sf"/>
</dbReference>
<dbReference type="Gene3D" id="3.30.1370.50">
    <property type="entry name" value="R3H-like domain"/>
    <property type="match status" value="1"/>
</dbReference>
<dbReference type="eggNOG" id="KOG1990">
    <property type="taxonomic scope" value="Eukaryota"/>
</dbReference>
<feature type="region of interest" description="Disordered" evidence="2">
    <location>
        <begin position="527"/>
        <end position="582"/>
    </location>
</feature>
<evidence type="ECO:0000256" key="1">
    <source>
        <dbReference type="ARBA" id="ARBA00008372"/>
    </source>
</evidence>
<gene>
    <name evidence="4" type="ORF">DAPPUDRAFT_203845</name>
</gene>
<dbReference type="InterPro" id="IPR036397">
    <property type="entry name" value="RNaseH_sf"/>
</dbReference>
<dbReference type="PANTHER" id="PTHR15092:SF44">
    <property type="entry name" value="POLY(A)-SPECIFIC RIBONUCLEASE PARN"/>
    <property type="match status" value="1"/>
</dbReference>
<proteinExistence type="inferred from homology"/>
<evidence type="ECO:0000256" key="2">
    <source>
        <dbReference type="SAM" id="MobiDB-lite"/>
    </source>
</evidence>
<dbReference type="GO" id="GO:0005737">
    <property type="term" value="C:cytoplasm"/>
    <property type="evidence" value="ECO:0007669"/>
    <property type="project" value="InterPro"/>
</dbReference>
<dbReference type="Gene3D" id="3.30.70.330">
    <property type="match status" value="1"/>
</dbReference>
<dbReference type="GO" id="GO:0046872">
    <property type="term" value="F:metal ion binding"/>
    <property type="evidence" value="ECO:0007669"/>
    <property type="project" value="InterPro"/>
</dbReference>
<dbReference type="Pfam" id="PF08675">
    <property type="entry name" value="RNA_bind"/>
    <property type="match status" value="1"/>
</dbReference>
<feature type="domain" description="Poly(A)-specific ribonuclease RNA-binding" evidence="3">
    <location>
        <begin position="440"/>
        <end position="520"/>
    </location>
</feature>
<dbReference type="InterPro" id="IPR012337">
    <property type="entry name" value="RNaseH-like_sf"/>
</dbReference>
<dbReference type="STRING" id="6669.E9HMS2"/>
<dbReference type="CDD" id="cd12428">
    <property type="entry name" value="RRM_PARN"/>
    <property type="match status" value="1"/>
</dbReference>
<keyword evidence="5" id="KW-1185">Reference proteome</keyword>
<evidence type="ECO:0000313" key="4">
    <source>
        <dbReference type="EMBL" id="EFX66955.1"/>
    </source>
</evidence>
<dbReference type="InterPro" id="IPR036867">
    <property type="entry name" value="R3H_dom_sf"/>
</dbReference>
<dbReference type="PhylomeDB" id="E9HMS2"/>
<dbReference type="InterPro" id="IPR051181">
    <property type="entry name" value="CAF1_poly(A)_ribonucleases"/>
</dbReference>
<dbReference type="OMA" id="LTTCHED"/>
<dbReference type="GO" id="GO:0005634">
    <property type="term" value="C:nucleus"/>
    <property type="evidence" value="ECO:0000318"/>
    <property type="project" value="GO_Central"/>
</dbReference>